<proteinExistence type="predicted"/>
<name>A0A8C4UUH6_FALTI</name>
<protein>
    <submittedName>
        <fullName evidence="1">Uncharacterized protein</fullName>
    </submittedName>
</protein>
<reference evidence="1" key="1">
    <citation type="submission" date="2025-08" db="UniProtKB">
        <authorList>
            <consortium name="Ensembl"/>
        </authorList>
    </citation>
    <scope>IDENTIFICATION</scope>
</reference>
<accession>A0A8C4UUH6</accession>
<keyword evidence="2" id="KW-1185">Reference proteome</keyword>
<dbReference type="AlphaFoldDB" id="A0A8C4UUH6"/>
<organism evidence="1 2">
    <name type="scientific">Falco tinnunculus</name>
    <name type="common">Common kestrel</name>
    <dbReference type="NCBI Taxonomy" id="100819"/>
    <lineage>
        <taxon>Eukaryota</taxon>
        <taxon>Metazoa</taxon>
        <taxon>Chordata</taxon>
        <taxon>Craniata</taxon>
        <taxon>Vertebrata</taxon>
        <taxon>Euteleostomi</taxon>
        <taxon>Archelosauria</taxon>
        <taxon>Archosauria</taxon>
        <taxon>Dinosauria</taxon>
        <taxon>Saurischia</taxon>
        <taxon>Theropoda</taxon>
        <taxon>Coelurosauria</taxon>
        <taxon>Aves</taxon>
        <taxon>Neognathae</taxon>
        <taxon>Neoaves</taxon>
        <taxon>Telluraves</taxon>
        <taxon>Australaves</taxon>
        <taxon>Falconiformes</taxon>
        <taxon>Falconidae</taxon>
        <taxon>Falco</taxon>
    </lineage>
</organism>
<sequence length="169" mass="18246">MGCSPLQHPILRTLQQSSSPIASSPCTSPVVLAEVPWGTRQRPSKALVCLQGKTLSPAWAFQPTKAPPLELYLLPKLSSEILLNKLVSLLHINVPRVLRCPKGVFRQRVPLQGCSASSCTHPDHAMPRGSLIPIEPLKVLWETPCPLFLSSSPTGGHALVSSTPLVLQL</sequence>
<reference evidence="1" key="2">
    <citation type="submission" date="2025-09" db="UniProtKB">
        <authorList>
            <consortium name="Ensembl"/>
        </authorList>
    </citation>
    <scope>IDENTIFICATION</scope>
</reference>
<dbReference type="Proteomes" id="UP000694562">
    <property type="component" value="Unplaced"/>
</dbReference>
<evidence type="ECO:0000313" key="2">
    <source>
        <dbReference type="Proteomes" id="UP000694562"/>
    </source>
</evidence>
<dbReference type="Ensembl" id="ENSFTIT00000017360.1">
    <property type="protein sequence ID" value="ENSFTIP00000016658.1"/>
    <property type="gene ID" value="ENSFTIG00000011032.1"/>
</dbReference>
<evidence type="ECO:0000313" key="1">
    <source>
        <dbReference type="Ensembl" id="ENSFTIP00000016658.1"/>
    </source>
</evidence>